<keyword evidence="4" id="KW-0378">Hydrolase</keyword>
<evidence type="ECO:0000256" key="1">
    <source>
        <dbReference type="SAM" id="MobiDB-lite"/>
    </source>
</evidence>
<feature type="transmembrane region" description="Helical" evidence="2">
    <location>
        <begin position="51"/>
        <end position="74"/>
    </location>
</feature>
<dbReference type="OrthoDB" id="118729at2"/>
<dbReference type="EMBL" id="CP042997">
    <property type="protein sequence ID" value="QEH32359.1"/>
    <property type="molecule type" value="Genomic_DNA"/>
</dbReference>
<feature type="transmembrane region" description="Helical" evidence="2">
    <location>
        <begin position="187"/>
        <end position="204"/>
    </location>
</feature>
<evidence type="ECO:0000313" key="4">
    <source>
        <dbReference type="EMBL" id="QEH32359.1"/>
    </source>
</evidence>
<proteinExistence type="predicted"/>
<dbReference type="GO" id="GO:0006508">
    <property type="term" value="P:proteolysis"/>
    <property type="evidence" value="ECO:0007669"/>
    <property type="project" value="UniProtKB-KW"/>
</dbReference>
<keyword evidence="5" id="KW-1185">Reference proteome</keyword>
<evidence type="ECO:0000259" key="3">
    <source>
        <dbReference type="Pfam" id="PF02517"/>
    </source>
</evidence>
<protein>
    <submittedName>
        <fullName evidence="4">CAAX amino terminal protease self-immunity</fullName>
    </submittedName>
</protein>
<dbReference type="KEGG" id="agv:OJF2_08290"/>
<keyword evidence="4" id="KW-0645">Protease</keyword>
<reference evidence="4 5" key="1">
    <citation type="submission" date="2019-08" db="EMBL/GenBank/DDBJ databases">
        <title>Deep-cultivation of Planctomycetes and their phenomic and genomic characterization uncovers novel biology.</title>
        <authorList>
            <person name="Wiegand S."/>
            <person name="Jogler M."/>
            <person name="Boedeker C."/>
            <person name="Pinto D."/>
            <person name="Vollmers J."/>
            <person name="Rivas-Marin E."/>
            <person name="Kohn T."/>
            <person name="Peeters S.H."/>
            <person name="Heuer A."/>
            <person name="Rast P."/>
            <person name="Oberbeckmann S."/>
            <person name="Bunk B."/>
            <person name="Jeske O."/>
            <person name="Meyerdierks A."/>
            <person name="Storesund J.E."/>
            <person name="Kallscheuer N."/>
            <person name="Luecker S."/>
            <person name="Lage O.M."/>
            <person name="Pohl T."/>
            <person name="Merkel B.J."/>
            <person name="Hornburger P."/>
            <person name="Mueller R.-W."/>
            <person name="Bruemmer F."/>
            <person name="Labrenz M."/>
            <person name="Spormann A.M."/>
            <person name="Op den Camp H."/>
            <person name="Overmann J."/>
            <person name="Amann R."/>
            <person name="Jetten M.S.M."/>
            <person name="Mascher T."/>
            <person name="Medema M.H."/>
            <person name="Devos D.P."/>
            <person name="Kaster A.-K."/>
            <person name="Ovreas L."/>
            <person name="Rohde M."/>
            <person name="Galperin M.Y."/>
            <person name="Jogler C."/>
        </authorList>
    </citation>
    <scope>NUCLEOTIDE SEQUENCE [LARGE SCALE GENOMIC DNA]</scope>
    <source>
        <strain evidence="4 5">OJF2</strain>
    </source>
</reference>
<feature type="transmembrane region" description="Helical" evidence="2">
    <location>
        <begin position="86"/>
        <end position="107"/>
    </location>
</feature>
<accession>A0A5B9VW97</accession>
<dbReference type="PANTHER" id="PTHR43592:SF15">
    <property type="entry name" value="CAAX AMINO TERMINAL PROTEASE FAMILY PROTEIN"/>
    <property type="match status" value="1"/>
</dbReference>
<feature type="region of interest" description="Disordered" evidence="1">
    <location>
        <begin position="1"/>
        <end position="45"/>
    </location>
</feature>
<gene>
    <name evidence="4" type="ORF">OJF2_08290</name>
</gene>
<name>A0A5B9VW97_9BACT</name>
<sequence length="250" mass="27465">MQSEPDWAHLAGPGFPKRNAQDGHLEPPTPVEDREELRDSEGPDDLPGPDVIIIFAAFFEGGLAFLSLLLGWWLGHNPLERFSWRLEDALCGLAAMLPLVGLFVLILHRPVGPLRQIRSFCEEEFVPLLSGSSWSDMLLVSISAGVGEELLFRGVIQGTLAAWMGDAGGIAVSSVVFGILHPISMPYVVLTMVLGAYLGTLYLLTGNLLAPMITHATYDLALMAYLLRWRYRGRQGESIPPVDPHEDIDH</sequence>
<feature type="transmembrane region" description="Helical" evidence="2">
    <location>
        <begin position="160"/>
        <end position="180"/>
    </location>
</feature>
<dbReference type="InterPro" id="IPR003675">
    <property type="entry name" value="Rce1/LyrA-like_dom"/>
</dbReference>
<dbReference type="Proteomes" id="UP000324233">
    <property type="component" value="Chromosome"/>
</dbReference>
<feature type="compositionally biased region" description="Basic and acidic residues" evidence="1">
    <location>
        <begin position="19"/>
        <end position="41"/>
    </location>
</feature>
<dbReference type="GO" id="GO:0080120">
    <property type="term" value="P:CAAX-box protein maturation"/>
    <property type="evidence" value="ECO:0007669"/>
    <property type="project" value="UniProtKB-ARBA"/>
</dbReference>
<dbReference type="PANTHER" id="PTHR43592">
    <property type="entry name" value="CAAX AMINO TERMINAL PROTEASE"/>
    <property type="match status" value="1"/>
</dbReference>
<keyword evidence="2" id="KW-1133">Transmembrane helix</keyword>
<keyword evidence="2" id="KW-0472">Membrane</keyword>
<organism evidence="4 5">
    <name type="scientific">Aquisphaera giovannonii</name>
    <dbReference type="NCBI Taxonomy" id="406548"/>
    <lineage>
        <taxon>Bacteria</taxon>
        <taxon>Pseudomonadati</taxon>
        <taxon>Planctomycetota</taxon>
        <taxon>Planctomycetia</taxon>
        <taxon>Isosphaerales</taxon>
        <taxon>Isosphaeraceae</taxon>
        <taxon>Aquisphaera</taxon>
    </lineage>
</organism>
<feature type="domain" description="CAAX prenyl protease 2/Lysostaphin resistance protein A-like" evidence="3">
    <location>
        <begin position="133"/>
        <end position="220"/>
    </location>
</feature>
<evidence type="ECO:0000313" key="5">
    <source>
        <dbReference type="Proteomes" id="UP000324233"/>
    </source>
</evidence>
<dbReference type="Pfam" id="PF02517">
    <property type="entry name" value="Rce1-like"/>
    <property type="match status" value="1"/>
</dbReference>
<evidence type="ECO:0000256" key="2">
    <source>
        <dbReference type="SAM" id="Phobius"/>
    </source>
</evidence>
<keyword evidence="2" id="KW-0812">Transmembrane</keyword>
<dbReference type="GO" id="GO:0004175">
    <property type="term" value="F:endopeptidase activity"/>
    <property type="evidence" value="ECO:0007669"/>
    <property type="project" value="UniProtKB-ARBA"/>
</dbReference>
<dbReference type="AlphaFoldDB" id="A0A5B9VW97"/>